<dbReference type="EMBL" id="JAHQIW010006053">
    <property type="protein sequence ID" value="KAJ1367967.1"/>
    <property type="molecule type" value="Genomic_DNA"/>
</dbReference>
<keyword evidence="2" id="KW-1185">Reference proteome</keyword>
<name>A0AAD5R1M7_PARTN</name>
<sequence>MQAAIDVLEEQGRRAGLFPAVISGILDQLTVNTSYNPLQCAQVNVKPNRRRKTKKELMVQKGRTMYSIIFSAERGAATHFTLSIILKNGLFEHVILEMPAALAL</sequence>
<organism evidence="1 2">
    <name type="scientific">Parelaphostrongylus tenuis</name>
    <name type="common">Meningeal worm</name>
    <dbReference type="NCBI Taxonomy" id="148309"/>
    <lineage>
        <taxon>Eukaryota</taxon>
        <taxon>Metazoa</taxon>
        <taxon>Ecdysozoa</taxon>
        <taxon>Nematoda</taxon>
        <taxon>Chromadorea</taxon>
        <taxon>Rhabditida</taxon>
        <taxon>Rhabditina</taxon>
        <taxon>Rhabditomorpha</taxon>
        <taxon>Strongyloidea</taxon>
        <taxon>Metastrongylidae</taxon>
        <taxon>Parelaphostrongylus</taxon>
    </lineage>
</organism>
<dbReference type="AlphaFoldDB" id="A0AAD5R1M7"/>
<comment type="caution">
    <text evidence="1">The sequence shown here is derived from an EMBL/GenBank/DDBJ whole genome shotgun (WGS) entry which is preliminary data.</text>
</comment>
<reference evidence="1" key="1">
    <citation type="submission" date="2021-06" db="EMBL/GenBank/DDBJ databases">
        <title>Parelaphostrongylus tenuis whole genome reference sequence.</title>
        <authorList>
            <person name="Garwood T.J."/>
            <person name="Larsen P.A."/>
            <person name="Fountain-Jones N.M."/>
            <person name="Garbe J.R."/>
            <person name="Macchietto M.G."/>
            <person name="Kania S.A."/>
            <person name="Gerhold R.W."/>
            <person name="Richards J.E."/>
            <person name="Wolf T.M."/>
        </authorList>
    </citation>
    <scope>NUCLEOTIDE SEQUENCE</scope>
    <source>
        <strain evidence="1">MNPRO001-30</strain>
        <tissue evidence="1">Meninges</tissue>
    </source>
</reference>
<proteinExistence type="predicted"/>
<protein>
    <submittedName>
        <fullName evidence="1">Uncharacterized protein</fullName>
    </submittedName>
</protein>
<evidence type="ECO:0000313" key="1">
    <source>
        <dbReference type="EMBL" id="KAJ1367967.1"/>
    </source>
</evidence>
<evidence type="ECO:0000313" key="2">
    <source>
        <dbReference type="Proteomes" id="UP001196413"/>
    </source>
</evidence>
<gene>
    <name evidence="1" type="ORF">KIN20_029005</name>
</gene>
<dbReference type="Proteomes" id="UP001196413">
    <property type="component" value="Unassembled WGS sequence"/>
</dbReference>
<accession>A0AAD5R1M7</accession>